<evidence type="ECO:0000256" key="1">
    <source>
        <dbReference type="ARBA" id="ARBA00007867"/>
    </source>
</evidence>
<comment type="similarity">
    <text evidence="1 5">Belongs to the spermidine/spermine synthase family.</text>
</comment>
<keyword evidence="5" id="KW-1003">Cell membrane</keyword>
<feature type="transmembrane region" description="Helical" evidence="5">
    <location>
        <begin position="190"/>
        <end position="207"/>
    </location>
</feature>
<feature type="transmembrane region" description="Helical" evidence="5">
    <location>
        <begin position="159"/>
        <end position="181"/>
    </location>
</feature>
<dbReference type="InterPro" id="IPR001045">
    <property type="entry name" value="Spermi_synthase"/>
</dbReference>
<keyword evidence="3 5" id="KW-0745">Spermidine biosynthesis</keyword>
<evidence type="ECO:0000256" key="4">
    <source>
        <dbReference type="ARBA" id="ARBA00023115"/>
    </source>
</evidence>
<feature type="binding site" evidence="5">
    <location>
        <position position="288"/>
    </location>
    <ligand>
        <name>spermidine</name>
        <dbReference type="ChEBI" id="CHEBI:57834"/>
    </ligand>
</feature>
<feature type="active site" description="Proton acceptor" evidence="5 6">
    <location>
        <position position="360"/>
    </location>
</feature>
<dbReference type="GO" id="GO:0008295">
    <property type="term" value="P:spermidine biosynthetic process"/>
    <property type="evidence" value="ECO:0007669"/>
    <property type="project" value="UniProtKB-UniRule"/>
</dbReference>
<dbReference type="Pfam" id="PF01564">
    <property type="entry name" value="Spermine_synth"/>
    <property type="match status" value="1"/>
</dbReference>
<feature type="transmembrane region" description="Helical" evidence="5">
    <location>
        <begin position="130"/>
        <end position="153"/>
    </location>
</feature>
<feature type="binding site" evidence="5">
    <location>
        <begin position="342"/>
        <end position="343"/>
    </location>
    <ligand>
        <name>S-methyl-5'-thioadenosine</name>
        <dbReference type="ChEBI" id="CHEBI:17509"/>
    </ligand>
</feature>
<dbReference type="InterPro" id="IPR030374">
    <property type="entry name" value="PABS"/>
</dbReference>
<dbReference type="SUPFAM" id="SSF53335">
    <property type="entry name" value="S-adenosyl-L-methionine-dependent methyltransferases"/>
    <property type="match status" value="1"/>
</dbReference>
<dbReference type="InterPro" id="IPR030373">
    <property type="entry name" value="PABS_CS"/>
</dbReference>
<keyword evidence="4 5" id="KW-0620">Polyamine biosynthesis</keyword>
<evidence type="ECO:0000313" key="8">
    <source>
        <dbReference type="EMBL" id="QJR37746.1"/>
    </source>
</evidence>
<dbReference type="HAMAP" id="MF_00198">
    <property type="entry name" value="Spermidine_synth"/>
    <property type="match status" value="1"/>
</dbReference>
<evidence type="ECO:0000256" key="6">
    <source>
        <dbReference type="PROSITE-ProRule" id="PRU00354"/>
    </source>
</evidence>
<feature type="transmembrane region" description="Helical" evidence="5">
    <location>
        <begin position="37"/>
        <end position="55"/>
    </location>
</feature>
<proteinExistence type="inferred from homology"/>
<dbReference type="EMBL" id="CP053085">
    <property type="protein sequence ID" value="QJR37746.1"/>
    <property type="molecule type" value="Genomic_DNA"/>
</dbReference>
<reference evidence="8 9" key="1">
    <citation type="submission" date="2020-05" db="EMBL/GenBank/DDBJ databases">
        <title>Complete genome sequence of Gemmatimonas greenlandica TET16.</title>
        <authorList>
            <person name="Zeng Y."/>
        </authorList>
    </citation>
    <scope>NUCLEOTIDE SEQUENCE [LARGE SCALE GENOMIC DNA]</scope>
    <source>
        <strain evidence="8 9">TET16</strain>
    </source>
</reference>
<accession>A0A6M4IW43</accession>
<dbReference type="PROSITE" id="PS51006">
    <property type="entry name" value="PABS_2"/>
    <property type="match status" value="1"/>
</dbReference>
<comment type="function">
    <text evidence="5">Catalyzes the irreversible transfer of a propylamine group from the amino donor S-adenosylmethioninamine (decarboxy-AdoMet) to putrescine (1,4-diaminobutane) to yield spermidine.</text>
</comment>
<evidence type="ECO:0000256" key="2">
    <source>
        <dbReference type="ARBA" id="ARBA00022679"/>
    </source>
</evidence>
<evidence type="ECO:0000313" key="9">
    <source>
        <dbReference type="Proteomes" id="UP000500938"/>
    </source>
</evidence>
<dbReference type="GO" id="GO:0010487">
    <property type="term" value="F:thermospermine synthase activity"/>
    <property type="evidence" value="ECO:0007669"/>
    <property type="project" value="UniProtKB-ARBA"/>
</dbReference>
<comment type="caution">
    <text evidence="5">Lacks conserved residue(s) required for the propagation of feature annotation.</text>
</comment>
<evidence type="ECO:0000256" key="3">
    <source>
        <dbReference type="ARBA" id="ARBA00023066"/>
    </source>
</evidence>
<feature type="transmembrane region" description="Helical" evidence="5">
    <location>
        <begin position="98"/>
        <end position="118"/>
    </location>
</feature>
<protein>
    <recommendedName>
        <fullName evidence="5">Polyamine aminopropyltransferase</fullName>
    </recommendedName>
    <alternativeName>
        <fullName evidence="5">Putrescine aminopropyltransferase</fullName>
        <shortName evidence="5">PAPT</shortName>
    </alternativeName>
    <alternativeName>
        <fullName evidence="5">Spermidine synthase</fullName>
        <shortName evidence="5">SPDS</shortName>
        <shortName evidence="5">SPDSY</shortName>
        <ecNumber evidence="5">2.5.1.16</ecNumber>
    </alternativeName>
</protein>
<comment type="subunit">
    <text evidence="5">Homodimer or homotetramer.</text>
</comment>
<dbReference type="PANTHER" id="PTHR43317:SF1">
    <property type="entry name" value="THERMOSPERMINE SYNTHASE ACAULIS5"/>
    <property type="match status" value="1"/>
</dbReference>
<comment type="catalytic activity">
    <reaction evidence="5">
        <text>S-adenosyl 3-(methylsulfanyl)propylamine + putrescine = S-methyl-5'-thioadenosine + spermidine + H(+)</text>
        <dbReference type="Rhea" id="RHEA:12721"/>
        <dbReference type="ChEBI" id="CHEBI:15378"/>
        <dbReference type="ChEBI" id="CHEBI:17509"/>
        <dbReference type="ChEBI" id="CHEBI:57443"/>
        <dbReference type="ChEBI" id="CHEBI:57834"/>
        <dbReference type="ChEBI" id="CHEBI:326268"/>
        <dbReference type="EC" id="2.5.1.16"/>
    </reaction>
</comment>
<evidence type="ECO:0000259" key="7">
    <source>
        <dbReference type="PROSITE" id="PS51006"/>
    </source>
</evidence>
<dbReference type="GO" id="GO:0004766">
    <property type="term" value="F:spermidine synthase activity"/>
    <property type="evidence" value="ECO:0007669"/>
    <property type="project" value="UniProtKB-UniRule"/>
</dbReference>
<dbReference type="EC" id="2.5.1.16" evidence="5"/>
<keyword evidence="5" id="KW-0472">Membrane</keyword>
<dbReference type="PANTHER" id="PTHR43317">
    <property type="entry name" value="THERMOSPERMINE SYNTHASE ACAULIS5"/>
    <property type="match status" value="1"/>
</dbReference>
<dbReference type="Gene3D" id="3.40.50.150">
    <property type="entry name" value="Vaccinia Virus protein VP39"/>
    <property type="match status" value="1"/>
</dbReference>
<dbReference type="InterPro" id="IPR029063">
    <property type="entry name" value="SAM-dependent_MTases_sf"/>
</dbReference>
<name>A0A6M4IW43_9BACT</name>
<evidence type="ECO:0000256" key="5">
    <source>
        <dbReference type="HAMAP-Rule" id="MF_00198"/>
    </source>
</evidence>
<feature type="binding site" evidence="5">
    <location>
        <position position="234"/>
    </location>
    <ligand>
        <name>S-methyl-5'-thioadenosine</name>
        <dbReference type="ChEBI" id="CHEBI:17509"/>
    </ligand>
</feature>
<dbReference type="FunFam" id="3.40.50.150:FF:000088">
    <property type="entry name" value="Polyamine aminopropyltransferase"/>
    <property type="match status" value="1"/>
</dbReference>
<organism evidence="8 9">
    <name type="scientific">Gemmatimonas groenlandica</name>
    <dbReference type="NCBI Taxonomy" id="2732249"/>
    <lineage>
        <taxon>Bacteria</taxon>
        <taxon>Pseudomonadati</taxon>
        <taxon>Gemmatimonadota</taxon>
        <taxon>Gemmatimonadia</taxon>
        <taxon>Gemmatimonadales</taxon>
        <taxon>Gemmatimonadaceae</taxon>
        <taxon>Gemmatimonas</taxon>
    </lineage>
</organism>
<dbReference type="CDD" id="cd02440">
    <property type="entry name" value="AdoMet_MTases"/>
    <property type="match status" value="1"/>
</dbReference>
<keyword evidence="5" id="KW-1133">Transmembrane helix</keyword>
<comment type="pathway">
    <text evidence="5">Amine and polyamine biosynthesis; spermidine biosynthesis; spermidine from putrescine: step 1/1.</text>
</comment>
<feature type="domain" description="PABS" evidence="7">
    <location>
        <begin position="205"/>
        <end position="439"/>
    </location>
</feature>
<dbReference type="AlphaFoldDB" id="A0A6M4IW43"/>
<comment type="subcellular location">
    <subcellularLocation>
        <location evidence="5">Cell membrane</location>
        <topology evidence="5">Multi-pass membrane protein</topology>
    </subcellularLocation>
</comment>
<dbReference type="UniPathway" id="UPA00248">
    <property type="reaction ID" value="UER00314"/>
</dbReference>
<keyword evidence="5" id="KW-0812">Transmembrane</keyword>
<feature type="binding site" evidence="5">
    <location>
        <position position="308"/>
    </location>
    <ligand>
        <name>S-methyl-5'-thioadenosine</name>
        <dbReference type="ChEBI" id="CHEBI:17509"/>
    </ligand>
</feature>
<dbReference type="Proteomes" id="UP000500938">
    <property type="component" value="Chromosome"/>
</dbReference>
<dbReference type="InterPro" id="IPR036259">
    <property type="entry name" value="MFS_trans_sf"/>
</dbReference>
<sequence length="498" mass="54990">MPLALFISVCLIAACGLIYELVAGALASYLLGDSVTQFSTIIGTYLFAMGIGSWLSRFVARGLVTRFVVVEMLVGVVGGLSSLLLFLAFAYTEAFRPTLYGIVLLIGILVGLEIPLLMRILQDRFSFKDVVANVLTFDYIGALFASLLFPLLLVPRLGLVRSALLFGVINVMVGLWSTWLFRDVLPRKNWLRAGGAVALLILGAGLWKGQRITTLAEEGMYADPIILAKDTRYQRIVLTSWKDDLRLYLNGHLQFASRDEYRYHEALVHPGLSAATARGRVLVLGGGDGLAVREILKYPDVQQITLVDLDEGMTALFQQHPRLTGLNAGSLTDARVKVVNADAFTWLDSSAVQFDFVVIDFPDPSNYHVGKLYTSAFYRLVKQHIAPGGFLVVQSTSPMFARQSFWSIVTTLEGAGLRTWPYHVYVPSFGEWGFVIAGLTSYAPPATLPAGLRYLTASSVPALFDFPADMQRVPALANRLNDQVLVRYYEHEFDAINR</sequence>
<dbReference type="KEGG" id="ggr:HKW67_20585"/>
<dbReference type="RefSeq" id="WP_171227181.1">
    <property type="nucleotide sequence ID" value="NZ_CP053085.1"/>
</dbReference>
<keyword evidence="9" id="KW-1185">Reference proteome</keyword>
<feature type="binding site" evidence="5">
    <location>
        <position position="264"/>
    </location>
    <ligand>
        <name>spermidine</name>
        <dbReference type="ChEBI" id="CHEBI:57834"/>
    </ligand>
</feature>
<keyword evidence="2 5" id="KW-0808">Transferase</keyword>
<dbReference type="SUPFAM" id="SSF103473">
    <property type="entry name" value="MFS general substrate transporter"/>
    <property type="match status" value="1"/>
</dbReference>
<feature type="transmembrane region" description="Helical" evidence="5">
    <location>
        <begin position="67"/>
        <end position="92"/>
    </location>
</feature>
<dbReference type="GO" id="GO:0005886">
    <property type="term" value="C:plasma membrane"/>
    <property type="evidence" value="ECO:0007669"/>
    <property type="project" value="UniProtKB-SubCell"/>
</dbReference>
<dbReference type="NCBIfam" id="NF002956">
    <property type="entry name" value="PRK03612.1"/>
    <property type="match status" value="1"/>
</dbReference>
<dbReference type="PROSITE" id="PS01330">
    <property type="entry name" value="PABS_1"/>
    <property type="match status" value="1"/>
</dbReference>
<gene>
    <name evidence="5" type="primary">speE</name>
    <name evidence="8" type="ORF">HKW67_20585</name>
</gene>